<dbReference type="PANTHER" id="PTHR46720">
    <property type="entry name" value="HYDROXYLASE, PUTATIVE (AFU_ORTHOLOGUE AFUA_3G01460)-RELATED"/>
    <property type="match status" value="1"/>
</dbReference>
<comment type="caution">
    <text evidence="5">The sequence shown here is derived from an EMBL/GenBank/DDBJ whole genome shotgun (WGS) entry which is preliminary data.</text>
</comment>
<evidence type="ECO:0000313" key="5">
    <source>
        <dbReference type="EMBL" id="KAF9482273.1"/>
    </source>
</evidence>
<name>A0A9P6D441_9AGAR</name>
<feature type="non-terminal residue" evidence="5">
    <location>
        <position position="1"/>
    </location>
</feature>
<gene>
    <name evidence="5" type="ORF">BDN70DRAFT_801714</name>
</gene>
<keyword evidence="6" id="KW-1185">Reference proteome</keyword>
<sequence length="425" mass="46197">GGGIGGLGLALALARFDADSSIQVDIYEAATKLTQVGAGITFWPRGWDVIKDLGLEDDLVAYMSPGQSLPSSDLPKRPFILKKSDQREGVEVPGFTFRGSSITFYRADIQSVFVKHIPPTTQIHLSKRLVSFTESGQGVELHFKDGETATCDILVGADGIHSVVRKGLLAKMYKLDEEEAAMKARPVWSGSVIYRNMIESDIIRKQDPNHPCLTSPMLVSHLVTYPISRGELVNVGAVYMKIEKENTFLEGPAVEASSPDAVSSLFANWSDEVHVITKNLKNPSKWAVEVVRPLDRFADNRVFLLGDAAHAMTPNLGIGAGQALEDGYLLAQVLNKSLQNGAFDSSKVAEVYNTIRTPFANFAAAASRSQGLRVDLLGPGFEDVKEGDSVSAERLEAWLEEVDKGASWTWNTSITADAERALGMI</sequence>
<accession>A0A9P6D441</accession>
<dbReference type="OrthoDB" id="417877at2759"/>
<dbReference type="Pfam" id="PF01494">
    <property type="entry name" value="FAD_binding_3"/>
    <property type="match status" value="2"/>
</dbReference>
<evidence type="ECO:0000256" key="1">
    <source>
        <dbReference type="ARBA" id="ARBA00022630"/>
    </source>
</evidence>
<keyword evidence="2" id="KW-0274">FAD</keyword>
<organism evidence="5 6">
    <name type="scientific">Pholiota conissans</name>
    <dbReference type="NCBI Taxonomy" id="109636"/>
    <lineage>
        <taxon>Eukaryota</taxon>
        <taxon>Fungi</taxon>
        <taxon>Dikarya</taxon>
        <taxon>Basidiomycota</taxon>
        <taxon>Agaricomycotina</taxon>
        <taxon>Agaricomycetes</taxon>
        <taxon>Agaricomycetidae</taxon>
        <taxon>Agaricales</taxon>
        <taxon>Agaricineae</taxon>
        <taxon>Strophariaceae</taxon>
        <taxon>Pholiota</taxon>
    </lineage>
</organism>
<protein>
    <submittedName>
        <fullName evidence="5">Salicylate hydroxylase</fullName>
    </submittedName>
</protein>
<evidence type="ECO:0000256" key="2">
    <source>
        <dbReference type="ARBA" id="ARBA00022827"/>
    </source>
</evidence>
<dbReference type="Gene3D" id="3.50.50.60">
    <property type="entry name" value="FAD/NAD(P)-binding domain"/>
    <property type="match status" value="1"/>
</dbReference>
<dbReference type="GO" id="GO:0016491">
    <property type="term" value="F:oxidoreductase activity"/>
    <property type="evidence" value="ECO:0007669"/>
    <property type="project" value="UniProtKB-KW"/>
</dbReference>
<proteinExistence type="predicted"/>
<dbReference type="InterPro" id="IPR036188">
    <property type="entry name" value="FAD/NAD-bd_sf"/>
</dbReference>
<evidence type="ECO:0000259" key="4">
    <source>
        <dbReference type="Pfam" id="PF01494"/>
    </source>
</evidence>
<reference evidence="5" key="1">
    <citation type="submission" date="2020-11" db="EMBL/GenBank/DDBJ databases">
        <authorList>
            <consortium name="DOE Joint Genome Institute"/>
            <person name="Ahrendt S."/>
            <person name="Riley R."/>
            <person name="Andreopoulos W."/>
            <person name="Labutti K."/>
            <person name="Pangilinan J."/>
            <person name="Ruiz-Duenas F.J."/>
            <person name="Barrasa J.M."/>
            <person name="Sanchez-Garcia M."/>
            <person name="Camarero S."/>
            <person name="Miyauchi S."/>
            <person name="Serrano A."/>
            <person name="Linde D."/>
            <person name="Babiker R."/>
            <person name="Drula E."/>
            <person name="Ayuso-Fernandez I."/>
            <person name="Pacheco R."/>
            <person name="Padilla G."/>
            <person name="Ferreira P."/>
            <person name="Barriuso J."/>
            <person name="Kellner H."/>
            <person name="Castanera R."/>
            <person name="Alfaro M."/>
            <person name="Ramirez L."/>
            <person name="Pisabarro A.G."/>
            <person name="Kuo A."/>
            <person name="Tritt A."/>
            <person name="Lipzen A."/>
            <person name="He G."/>
            <person name="Yan M."/>
            <person name="Ng V."/>
            <person name="Cullen D."/>
            <person name="Martin F."/>
            <person name="Rosso M.-N."/>
            <person name="Henrissat B."/>
            <person name="Hibbett D."/>
            <person name="Martinez A.T."/>
            <person name="Grigoriev I.V."/>
        </authorList>
    </citation>
    <scope>NUCLEOTIDE SEQUENCE</scope>
    <source>
        <strain evidence="5">CIRM-BRFM 674</strain>
    </source>
</reference>
<dbReference type="InterPro" id="IPR002938">
    <property type="entry name" value="FAD-bd"/>
</dbReference>
<dbReference type="PRINTS" id="PR00420">
    <property type="entry name" value="RNGMNOXGNASE"/>
</dbReference>
<dbReference type="AlphaFoldDB" id="A0A9P6D441"/>
<dbReference type="InterPro" id="IPR051104">
    <property type="entry name" value="FAD_monoxygenase"/>
</dbReference>
<keyword evidence="1" id="KW-0285">Flavoprotein</keyword>
<evidence type="ECO:0000256" key="3">
    <source>
        <dbReference type="ARBA" id="ARBA00023002"/>
    </source>
</evidence>
<dbReference type="GO" id="GO:0044550">
    <property type="term" value="P:secondary metabolite biosynthetic process"/>
    <property type="evidence" value="ECO:0007669"/>
    <property type="project" value="TreeGrafter"/>
</dbReference>
<dbReference type="SUPFAM" id="SSF51905">
    <property type="entry name" value="FAD/NAD(P)-binding domain"/>
    <property type="match status" value="1"/>
</dbReference>
<keyword evidence="3" id="KW-0560">Oxidoreductase</keyword>
<dbReference type="Proteomes" id="UP000807469">
    <property type="component" value="Unassembled WGS sequence"/>
</dbReference>
<dbReference type="GO" id="GO:0071949">
    <property type="term" value="F:FAD binding"/>
    <property type="evidence" value="ECO:0007669"/>
    <property type="project" value="InterPro"/>
</dbReference>
<feature type="domain" description="FAD-binding" evidence="4">
    <location>
        <begin position="277"/>
        <end position="361"/>
    </location>
</feature>
<feature type="domain" description="FAD-binding" evidence="4">
    <location>
        <begin position="1"/>
        <end position="171"/>
    </location>
</feature>
<dbReference type="EMBL" id="MU155167">
    <property type="protein sequence ID" value="KAF9482273.1"/>
    <property type="molecule type" value="Genomic_DNA"/>
</dbReference>
<dbReference type="PANTHER" id="PTHR46720:SF3">
    <property type="entry name" value="FAD-BINDING DOMAIN-CONTAINING PROTEIN-RELATED"/>
    <property type="match status" value="1"/>
</dbReference>
<evidence type="ECO:0000313" key="6">
    <source>
        <dbReference type="Proteomes" id="UP000807469"/>
    </source>
</evidence>